<dbReference type="EMBL" id="LATL02000149">
    <property type="protein sequence ID" value="KKD38121.1"/>
    <property type="molecule type" value="Genomic_DNA"/>
</dbReference>
<name>A0A0F5YGX0_9CYAN</name>
<dbReference type="OrthoDB" id="463163at2"/>
<dbReference type="AlphaFoldDB" id="A0A0F5YGX0"/>
<organism evidence="2 3">
    <name type="scientific">Limnoraphis robusta CS-951</name>
    <dbReference type="NCBI Taxonomy" id="1637645"/>
    <lineage>
        <taxon>Bacteria</taxon>
        <taxon>Bacillati</taxon>
        <taxon>Cyanobacteriota</taxon>
        <taxon>Cyanophyceae</taxon>
        <taxon>Oscillatoriophycideae</taxon>
        <taxon>Oscillatoriales</taxon>
        <taxon>Sirenicapillariaceae</taxon>
        <taxon>Limnoraphis</taxon>
    </lineage>
</organism>
<feature type="transmembrane region" description="Helical" evidence="1">
    <location>
        <begin position="38"/>
        <end position="60"/>
    </location>
</feature>
<sequence length="88" mass="10163">MSKVRLLILSSFASGFGLCSIIFSVFTMASEFSFGSIFRFLLTTIFFGINILFTVHYYALMLREFKLLHRVKNDIKRVQPNLSSSQIR</sequence>
<dbReference type="RefSeq" id="WP_046278493.1">
    <property type="nucleotide sequence ID" value="NZ_LATL02000149.1"/>
</dbReference>
<reference evidence="2 3" key="1">
    <citation type="submission" date="2015-06" db="EMBL/GenBank/DDBJ databases">
        <title>Draft genome assembly of filamentous brackish cyanobacterium Limnoraphis robusta strain CS-951.</title>
        <authorList>
            <person name="Willis A."/>
            <person name="Parks M."/>
            <person name="Burford M.A."/>
        </authorList>
    </citation>
    <scope>NUCLEOTIDE SEQUENCE [LARGE SCALE GENOMIC DNA]</scope>
    <source>
        <strain evidence="2 3">CS-951</strain>
    </source>
</reference>
<gene>
    <name evidence="2" type="ORF">WN50_10515</name>
</gene>
<protein>
    <submittedName>
        <fullName evidence="2">Uncharacterized protein</fullName>
    </submittedName>
</protein>
<evidence type="ECO:0000256" key="1">
    <source>
        <dbReference type="SAM" id="Phobius"/>
    </source>
</evidence>
<feature type="transmembrane region" description="Helical" evidence="1">
    <location>
        <begin position="7"/>
        <end position="26"/>
    </location>
</feature>
<keyword evidence="1" id="KW-0812">Transmembrane</keyword>
<accession>A0A0F5YGX0</accession>
<evidence type="ECO:0000313" key="3">
    <source>
        <dbReference type="Proteomes" id="UP000033607"/>
    </source>
</evidence>
<keyword evidence="1" id="KW-0472">Membrane</keyword>
<keyword evidence="1" id="KW-1133">Transmembrane helix</keyword>
<comment type="caution">
    <text evidence="2">The sequence shown here is derived from an EMBL/GenBank/DDBJ whole genome shotgun (WGS) entry which is preliminary data.</text>
</comment>
<evidence type="ECO:0000313" key="2">
    <source>
        <dbReference type="EMBL" id="KKD38121.1"/>
    </source>
</evidence>
<dbReference type="Proteomes" id="UP000033607">
    <property type="component" value="Unassembled WGS sequence"/>
</dbReference>
<proteinExistence type="predicted"/>